<sequence>MGDHAVRLHFSGTWTGSGAPLLYALRLLAGIGGFQLPRLLSPAALLFVVLSVVAAFFTRDRRGLPALLSATPLKDDAAQGSSEHAVP</sequence>
<reference evidence="2 3" key="1">
    <citation type="submission" date="2022-04" db="EMBL/GenBank/DDBJ databases">
        <title>Human microbiome associated bacterial genomes.</title>
        <authorList>
            <person name="Sandstrom S."/>
            <person name="Salamzade R."/>
            <person name="Kalan L.R."/>
        </authorList>
    </citation>
    <scope>NUCLEOTIDE SEQUENCE [LARGE SCALE GENOMIC DNA]</scope>
    <source>
        <strain evidence="3">p3-SID767</strain>
    </source>
</reference>
<name>A0ABT2HN92_9MICC</name>
<gene>
    <name evidence="2" type="ORF">M3B43_02190</name>
</gene>
<organism evidence="2 3">
    <name type="scientific">Nesterenkonia massiliensis</name>
    <dbReference type="NCBI Taxonomy" id="1232429"/>
    <lineage>
        <taxon>Bacteria</taxon>
        <taxon>Bacillati</taxon>
        <taxon>Actinomycetota</taxon>
        <taxon>Actinomycetes</taxon>
        <taxon>Micrococcales</taxon>
        <taxon>Micrococcaceae</taxon>
        <taxon>Nesterenkonia</taxon>
    </lineage>
</organism>
<evidence type="ECO:0000313" key="2">
    <source>
        <dbReference type="EMBL" id="MCT1606152.1"/>
    </source>
</evidence>
<keyword evidence="1" id="KW-0472">Membrane</keyword>
<dbReference type="EMBL" id="JALXMO010000003">
    <property type="protein sequence ID" value="MCT1606152.1"/>
    <property type="molecule type" value="Genomic_DNA"/>
</dbReference>
<keyword evidence="1" id="KW-0812">Transmembrane</keyword>
<evidence type="ECO:0000256" key="1">
    <source>
        <dbReference type="SAM" id="Phobius"/>
    </source>
</evidence>
<keyword evidence="1" id="KW-1133">Transmembrane helix</keyword>
<accession>A0ABT2HN92</accession>
<comment type="caution">
    <text evidence="2">The sequence shown here is derived from an EMBL/GenBank/DDBJ whole genome shotgun (WGS) entry which is preliminary data.</text>
</comment>
<dbReference type="RefSeq" id="WP_260072361.1">
    <property type="nucleotide sequence ID" value="NZ_JALXMO010000003.1"/>
</dbReference>
<feature type="transmembrane region" description="Helical" evidence="1">
    <location>
        <begin position="39"/>
        <end position="58"/>
    </location>
</feature>
<protein>
    <submittedName>
        <fullName evidence="2">Uncharacterized protein</fullName>
    </submittedName>
</protein>
<evidence type="ECO:0000313" key="3">
    <source>
        <dbReference type="Proteomes" id="UP001205046"/>
    </source>
</evidence>
<keyword evidence="3" id="KW-1185">Reference proteome</keyword>
<dbReference type="Proteomes" id="UP001205046">
    <property type="component" value="Unassembled WGS sequence"/>
</dbReference>
<proteinExistence type="predicted"/>